<gene>
    <name evidence="6" type="ORF">NEIELOOT_01916</name>
</gene>
<dbReference type="GO" id="GO:0005737">
    <property type="term" value="C:cytoplasm"/>
    <property type="evidence" value="ECO:0007669"/>
    <property type="project" value="TreeGrafter"/>
</dbReference>
<dbReference type="InterPro" id="IPR036249">
    <property type="entry name" value="Thioredoxin-like_sf"/>
</dbReference>
<evidence type="ECO:0000313" key="7">
    <source>
        <dbReference type="Proteomes" id="UP000005536"/>
    </source>
</evidence>
<feature type="active site" description="Cysteine sulfenic acid (-SOH) intermediate" evidence="3">
    <location>
        <position position="65"/>
    </location>
</feature>
<feature type="compositionally biased region" description="Basic residues" evidence="4">
    <location>
        <begin position="363"/>
        <end position="377"/>
    </location>
</feature>
<keyword evidence="1" id="KW-0575">Peroxidase</keyword>
<dbReference type="InterPro" id="IPR037944">
    <property type="entry name" value="PRX5-like"/>
</dbReference>
<dbReference type="Proteomes" id="UP000005536">
    <property type="component" value="Unassembled WGS sequence"/>
</dbReference>
<dbReference type="PANTHER" id="PTHR10430">
    <property type="entry name" value="PEROXIREDOXIN"/>
    <property type="match status" value="1"/>
</dbReference>
<protein>
    <submittedName>
        <fullName evidence="6">Redoxin family protein</fullName>
    </submittedName>
</protein>
<evidence type="ECO:0000256" key="2">
    <source>
        <dbReference type="ARBA" id="ARBA00023002"/>
    </source>
</evidence>
<evidence type="ECO:0000259" key="5">
    <source>
        <dbReference type="PROSITE" id="PS51352"/>
    </source>
</evidence>
<dbReference type="Gene3D" id="3.40.30.10">
    <property type="entry name" value="Glutaredoxin"/>
    <property type="match status" value="1"/>
</dbReference>
<evidence type="ECO:0000313" key="6">
    <source>
        <dbReference type="EMBL" id="EFE49327.1"/>
    </source>
</evidence>
<name>D4DS73_NEIEG</name>
<dbReference type="EMBL" id="ADBF01000184">
    <property type="protein sequence ID" value="EFE49327.1"/>
    <property type="molecule type" value="Genomic_DNA"/>
</dbReference>
<feature type="domain" description="Thioredoxin" evidence="5">
    <location>
        <begin position="19"/>
        <end position="183"/>
    </location>
</feature>
<feature type="region of interest" description="Disordered" evidence="4">
    <location>
        <begin position="318"/>
        <end position="384"/>
    </location>
</feature>
<dbReference type="InterPro" id="IPR013766">
    <property type="entry name" value="Thioredoxin_domain"/>
</dbReference>
<proteinExistence type="predicted"/>
<dbReference type="AlphaFoldDB" id="D4DS73"/>
<organism evidence="6 7">
    <name type="scientific">Neisseria elongata subsp. glycolytica ATCC 29315</name>
    <dbReference type="NCBI Taxonomy" id="546263"/>
    <lineage>
        <taxon>Bacteria</taxon>
        <taxon>Pseudomonadati</taxon>
        <taxon>Pseudomonadota</taxon>
        <taxon>Betaproteobacteria</taxon>
        <taxon>Neisseriales</taxon>
        <taxon>Neisseriaceae</taxon>
        <taxon>Neisseria</taxon>
    </lineage>
</organism>
<dbReference type="GO" id="GO:0008379">
    <property type="term" value="F:thioredoxin peroxidase activity"/>
    <property type="evidence" value="ECO:0007669"/>
    <property type="project" value="InterPro"/>
</dbReference>
<accession>D4DS73</accession>
<keyword evidence="2" id="KW-0560">Oxidoreductase</keyword>
<evidence type="ECO:0000256" key="3">
    <source>
        <dbReference type="PIRSR" id="PIRSR637944-1"/>
    </source>
</evidence>
<dbReference type="SUPFAM" id="SSF52833">
    <property type="entry name" value="Thioredoxin-like"/>
    <property type="match status" value="1"/>
</dbReference>
<dbReference type="STRING" id="546263.NELON_03255"/>
<evidence type="ECO:0000256" key="4">
    <source>
        <dbReference type="SAM" id="MobiDB-lite"/>
    </source>
</evidence>
<comment type="caution">
    <text evidence="6">The sequence shown here is derived from an EMBL/GenBank/DDBJ whole genome shotgun (WGS) entry which is preliminary data.</text>
</comment>
<dbReference type="PROSITE" id="PS51352">
    <property type="entry name" value="THIOREDOXIN_2"/>
    <property type="match status" value="1"/>
</dbReference>
<dbReference type="GO" id="GO:0045454">
    <property type="term" value="P:cell redox homeostasis"/>
    <property type="evidence" value="ECO:0007669"/>
    <property type="project" value="TreeGrafter"/>
</dbReference>
<dbReference type="CDD" id="cd03013">
    <property type="entry name" value="PRX5_like"/>
    <property type="match status" value="1"/>
</dbReference>
<dbReference type="GO" id="GO:0042744">
    <property type="term" value="P:hydrogen peroxide catabolic process"/>
    <property type="evidence" value="ECO:0007669"/>
    <property type="project" value="TreeGrafter"/>
</dbReference>
<evidence type="ECO:0000256" key="1">
    <source>
        <dbReference type="ARBA" id="ARBA00022559"/>
    </source>
</evidence>
<dbReference type="PANTHER" id="PTHR10430:SF16">
    <property type="entry name" value="PEROXIREDOXIN-5, MITOCHONDRIAL"/>
    <property type="match status" value="1"/>
</dbReference>
<dbReference type="InterPro" id="IPR013740">
    <property type="entry name" value="Redoxin"/>
</dbReference>
<sequence length="432" mass="49039">MNHLSQEIDMSINIKTSEQLVGTKVPSVVFHTRQGDAWVDVSTDDLFKGKTVAVFSLPGAFTPTCSSTHLPRYNELAKEFFKRGVDSILCVSVNDTFVMNAWLADQEAENITVVPDGNGEFTRGMGMLVSKDQLGFGDRSWRYSMLVKDGVIEKAFVEPVKDGDPFEVSDADTMLKSIDPSWKEQPSVAIFTKPGCPFCAKAKKPCKTKAWLTKKSFWAKMRPLLPCARLQAKRLHRKYSSAANTSAAAKTWKLTWLKTKFSAVNGRFDRRPTDNLRVIRVTRPAVPCYPNNPFHYHAVLTASLSGCARRKYTTQTHTYHKRPSEKTCGLDNFAKTQPQTSSRHIDGNPANQYGRKRNETTASRRRRHRRRHSRHGRIPQCPPIHRQCLPNRKPCFRHNLRPRRLYAVQAVDCRGRSAPSRPAYRPLRHSSG</sequence>
<dbReference type="GO" id="GO:0034599">
    <property type="term" value="P:cellular response to oxidative stress"/>
    <property type="evidence" value="ECO:0007669"/>
    <property type="project" value="InterPro"/>
</dbReference>
<reference evidence="6 7" key="1">
    <citation type="submission" date="2010-02" db="EMBL/GenBank/DDBJ databases">
        <authorList>
            <person name="Weinstock G."/>
            <person name="Sodergren E."/>
            <person name="Clifton S."/>
            <person name="Fulton L."/>
            <person name="Fulton B."/>
            <person name="Courtney L."/>
            <person name="Fronick C."/>
            <person name="Harrison M."/>
            <person name="Strong C."/>
            <person name="Farmer C."/>
            <person name="Delahaunty K."/>
            <person name="Markovic C."/>
            <person name="Hall O."/>
            <person name="Minx P."/>
            <person name="Tomlinson C."/>
            <person name="Mitreva M."/>
            <person name="Nelson J."/>
            <person name="Hou S."/>
            <person name="Wollam A."/>
            <person name="Pepin K.H."/>
            <person name="Johnson M."/>
            <person name="Bhonagiri V."/>
            <person name="Zhang X."/>
            <person name="Suruliraj S."/>
            <person name="Warren W."/>
            <person name="Chinwalla A."/>
            <person name="Mardis E.R."/>
            <person name="Wilson R.K."/>
        </authorList>
    </citation>
    <scope>NUCLEOTIDE SEQUENCE [LARGE SCALE GENOMIC DNA]</scope>
    <source>
        <strain evidence="6 7">ATCC 29315</strain>
    </source>
</reference>
<dbReference type="Pfam" id="PF08534">
    <property type="entry name" value="Redoxin"/>
    <property type="match status" value="1"/>
</dbReference>